<name>B8CZH0_HALOH</name>
<keyword evidence="2" id="KW-0813">Transport</keyword>
<evidence type="ECO:0000313" key="4">
    <source>
        <dbReference type="EMBL" id="ACL70689.1"/>
    </source>
</evidence>
<dbReference type="InterPro" id="IPR008218">
    <property type="entry name" value="ATPase_V1-cplx_f_g_su"/>
</dbReference>
<evidence type="ECO:0000313" key="5">
    <source>
        <dbReference type="Proteomes" id="UP000000719"/>
    </source>
</evidence>
<dbReference type="KEGG" id="hor:Hore_19420"/>
<evidence type="ECO:0000256" key="3">
    <source>
        <dbReference type="ARBA" id="ARBA00023065"/>
    </source>
</evidence>
<dbReference type="EMBL" id="CP001098">
    <property type="protein sequence ID" value="ACL70689.1"/>
    <property type="molecule type" value="Genomic_DNA"/>
</dbReference>
<reference evidence="4 5" key="1">
    <citation type="journal article" date="2009" name="PLoS ONE">
        <title>Genome analysis of the anaerobic thermohalophilic bacterium Halothermothrix orenii.</title>
        <authorList>
            <person name="Mavromatis K."/>
            <person name="Ivanova N."/>
            <person name="Anderson I."/>
            <person name="Lykidis A."/>
            <person name="Hooper S.D."/>
            <person name="Sun H."/>
            <person name="Kunin V."/>
            <person name="Lapidus A."/>
            <person name="Hugenholtz P."/>
            <person name="Patel B."/>
            <person name="Kyrpides N.C."/>
        </authorList>
    </citation>
    <scope>NUCLEOTIDE SEQUENCE [LARGE SCALE GENOMIC DNA]</scope>
    <source>
        <strain evidence="5">H 168 / OCM 544 / DSM 9562</strain>
    </source>
</reference>
<keyword evidence="3" id="KW-0406">Ion transport</keyword>
<protein>
    <submittedName>
        <fullName evidence="4">V-type ATP synthase subunit F</fullName>
        <ecNumber evidence="4">3.6.3.15</ecNumber>
    </submittedName>
</protein>
<keyword evidence="4" id="KW-0378">Hydrolase</keyword>
<dbReference type="STRING" id="373903.Hore_19420"/>
<dbReference type="EC" id="3.6.3.15" evidence="4"/>
<dbReference type="Gene3D" id="3.40.50.10580">
    <property type="entry name" value="ATPase, V1 complex, subunit F"/>
    <property type="match status" value="1"/>
</dbReference>
<evidence type="ECO:0000256" key="2">
    <source>
        <dbReference type="ARBA" id="ARBA00022448"/>
    </source>
</evidence>
<organism evidence="4 5">
    <name type="scientific">Halothermothrix orenii (strain H 168 / OCM 544 / DSM 9562)</name>
    <dbReference type="NCBI Taxonomy" id="373903"/>
    <lineage>
        <taxon>Bacteria</taxon>
        <taxon>Bacillati</taxon>
        <taxon>Bacillota</taxon>
        <taxon>Clostridia</taxon>
        <taxon>Halanaerobiales</taxon>
        <taxon>Halothermotrichaceae</taxon>
        <taxon>Halothermothrix</taxon>
    </lineage>
</organism>
<evidence type="ECO:0000256" key="1">
    <source>
        <dbReference type="ARBA" id="ARBA00010148"/>
    </source>
</evidence>
<dbReference type="Proteomes" id="UP000000719">
    <property type="component" value="Chromosome"/>
</dbReference>
<dbReference type="OrthoDB" id="46791at2"/>
<dbReference type="GO" id="GO:0016787">
    <property type="term" value="F:hydrolase activity"/>
    <property type="evidence" value="ECO:0007669"/>
    <property type="project" value="UniProtKB-KW"/>
</dbReference>
<accession>B8CZH0</accession>
<gene>
    <name evidence="4" type="ordered locus">Hore_19420</name>
</gene>
<dbReference type="eggNOG" id="COG1436">
    <property type="taxonomic scope" value="Bacteria"/>
</dbReference>
<dbReference type="GO" id="GO:0046961">
    <property type="term" value="F:proton-transporting ATPase activity, rotational mechanism"/>
    <property type="evidence" value="ECO:0007669"/>
    <property type="project" value="InterPro"/>
</dbReference>
<dbReference type="RefSeq" id="WP_015923658.1">
    <property type="nucleotide sequence ID" value="NC_011899.1"/>
</dbReference>
<dbReference type="Pfam" id="PF01990">
    <property type="entry name" value="ATP-synt_F"/>
    <property type="match status" value="1"/>
</dbReference>
<keyword evidence="5" id="KW-1185">Reference proteome</keyword>
<comment type="similarity">
    <text evidence="1">Belongs to the V-ATPase F subunit family.</text>
</comment>
<dbReference type="AlphaFoldDB" id="B8CZH0"/>
<dbReference type="HOGENOM" id="CLU_135754_2_1_9"/>
<sequence length="103" mass="11677">MKIFCISDNIDTNIGLRLAGVDGIVVHEREEVLKAIEEARKDKELGILIITRKLAQLVPEVIDELKLSASLPLVVEIPDRHLKKDEDNDYITRYVRDSIGIKV</sequence>
<dbReference type="InterPro" id="IPR036906">
    <property type="entry name" value="ATPase_V1_fsu_sf"/>
</dbReference>
<proteinExistence type="inferred from homology"/>
<dbReference type="SUPFAM" id="SSF159468">
    <property type="entry name" value="AtpF-like"/>
    <property type="match status" value="1"/>
</dbReference>